<evidence type="ECO:0000256" key="5">
    <source>
        <dbReference type="ARBA" id="ARBA00023136"/>
    </source>
</evidence>
<dbReference type="GO" id="GO:0008758">
    <property type="term" value="F:UDP-2,3-diacylglucosamine hydrolase activity"/>
    <property type="evidence" value="ECO:0007669"/>
    <property type="project" value="TreeGrafter"/>
</dbReference>
<feature type="domain" description="Calcineurin-like phosphoesterase" evidence="7">
    <location>
        <begin position="10"/>
        <end position="216"/>
    </location>
</feature>
<comment type="caution">
    <text evidence="8">The sequence shown here is derived from an EMBL/GenBank/DDBJ whole genome shotgun (WGS) entry which is preliminary data.</text>
</comment>
<dbReference type="Proteomes" id="UP000013909">
    <property type="component" value="Unassembled WGS sequence"/>
</dbReference>
<accession>R7ZL16</accession>
<keyword evidence="5" id="KW-0472">Membrane</keyword>
<dbReference type="GO" id="GO:0009245">
    <property type="term" value="P:lipid A biosynthetic process"/>
    <property type="evidence" value="ECO:0007669"/>
    <property type="project" value="TreeGrafter"/>
</dbReference>
<evidence type="ECO:0000256" key="3">
    <source>
        <dbReference type="ARBA" id="ARBA00022723"/>
    </source>
</evidence>
<reference evidence="8 9" key="1">
    <citation type="submission" date="2013-02" db="EMBL/GenBank/DDBJ databases">
        <title>A novel strain isolated from Lonar lake, Maharashtra, India.</title>
        <authorList>
            <person name="Singh A."/>
        </authorList>
    </citation>
    <scope>NUCLEOTIDE SEQUENCE [LARGE SCALE GENOMIC DNA]</scope>
    <source>
        <strain evidence="8 9">AK24</strain>
    </source>
</reference>
<dbReference type="PATRIC" id="fig|1288963.3.peg.4745"/>
<dbReference type="Gene3D" id="3.60.21.10">
    <property type="match status" value="1"/>
</dbReference>
<proteinExistence type="predicted"/>
<keyword evidence="2" id="KW-0997">Cell inner membrane</keyword>
<dbReference type="OrthoDB" id="9802481at2"/>
<dbReference type="GO" id="GO:0046872">
    <property type="term" value="F:metal ion binding"/>
    <property type="evidence" value="ECO:0007669"/>
    <property type="project" value="UniProtKB-KW"/>
</dbReference>
<dbReference type="EC" id="3.6.1.-" evidence="8"/>
<evidence type="ECO:0000256" key="6">
    <source>
        <dbReference type="ARBA" id="ARBA00023211"/>
    </source>
</evidence>
<dbReference type="InterPro" id="IPR004843">
    <property type="entry name" value="Calcineurin-like_PHP"/>
</dbReference>
<keyword evidence="1" id="KW-1003">Cell membrane</keyword>
<dbReference type="SUPFAM" id="SSF56300">
    <property type="entry name" value="Metallo-dependent phosphatases"/>
    <property type="match status" value="1"/>
</dbReference>
<dbReference type="STRING" id="1232681.ADIS_4756"/>
<keyword evidence="3" id="KW-0479">Metal-binding</keyword>
<dbReference type="InterPro" id="IPR043461">
    <property type="entry name" value="LpxH-like"/>
</dbReference>
<evidence type="ECO:0000256" key="2">
    <source>
        <dbReference type="ARBA" id="ARBA00022519"/>
    </source>
</evidence>
<keyword evidence="4 8" id="KW-0378">Hydrolase</keyword>
<gene>
    <name evidence="8" type="ORF">ADIS_4756</name>
</gene>
<dbReference type="Pfam" id="PF00149">
    <property type="entry name" value="Metallophos"/>
    <property type="match status" value="1"/>
</dbReference>
<dbReference type="GO" id="GO:0016020">
    <property type="term" value="C:membrane"/>
    <property type="evidence" value="ECO:0007669"/>
    <property type="project" value="GOC"/>
</dbReference>
<evidence type="ECO:0000256" key="4">
    <source>
        <dbReference type="ARBA" id="ARBA00022801"/>
    </source>
</evidence>
<dbReference type="PANTHER" id="PTHR34990:SF1">
    <property type="entry name" value="UDP-2,3-DIACYLGLUCOSAMINE HYDROLASE"/>
    <property type="match status" value="1"/>
</dbReference>
<evidence type="ECO:0000256" key="1">
    <source>
        <dbReference type="ARBA" id="ARBA00022475"/>
    </source>
</evidence>
<evidence type="ECO:0000313" key="9">
    <source>
        <dbReference type="Proteomes" id="UP000013909"/>
    </source>
</evidence>
<sequence>MNITLKENQKIFFASDFHLGTPSASSSLDREKKIIRWLELIEKEAAAVFLLGDLFDFWFEYDTVIPKGYLRFLSKITQMRQQGVPVFFFTGNHDLWMKDYFTQELDIPVFHNPISLQVNQKKFLIGHGDGLGPGDNTYKVLKKIFTNRSCQWLFKWLHPDVGIRLATRWSKRSRINNSLKGEDEFKGKESEWLYLYCLDMEKKMHFDYYVFGHRHLPLSIPVGNSSMYFNLGEWVSQYHYGVFNGHGFQLINFKG</sequence>
<evidence type="ECO:0000259" key="7">
    <source>
        <dbReference type="Pfam" id="PF00149"/>
    </source>
</evidence>
<organism evidence="8 9">
    <name type="scientific">Lunatimonas lonarensis</name>
    <dbReference type="NCBI Taxonomy" id="1232681"/>
    <lineage>
        <taxon>Bacteria</taxon>
        <taxon>Pseudomonadati</taxon>
        <taxon>Bacteroidota</taxon>
        <taxon>Cytophagia</taxon>
        <taxon>Cytophagales</taxon>
        <taxon>Cyclobacteriaceae</taxon>
    </lineage>
</organism>
<dbReference type="PANTHER" id="PTHR34990">
    <property type="entry name" value="UDP-2,3-DIACYLGLUCOSAMINE HYDROLASE-RELATED"/>
    <property type="match status" value="1"/>
</dbReference>
<keyword evidence="9" id="KW-1185">Reference proteome</keyword>
<dbReference type="EMBL" id="AQHR01000122">
    <property type="protein sequence ID" value="EON74785.1"/>
    <property type="molecule type" value="Genomic_DNA"/>
</dbReference>
<evidence type="ECO:0000313" key="8">
    <source>
        <dbReference type="EMBL" id="EON74785.1"/>
    </source>
</evidence>
<protein>
    <submittedName>
        <fullName evidence="8">UDP-2,3-diacylglucosamine hydrolase</fullName>
        <ecNumber evidence="8">3.6.1.-</ecNumber>
    </submittedName>
</protein>
<dbReference type="AlphaFoldDB" id="R7ZL16"/>
<dbReference type="InterPro" id="IPR029052">
    <property type="entry name" value="Metallo-depent_PP-like"/>
</dbReference>
<dbReference type="RefSeq" id="WP_010856867.1">
    <property type="nucleotide sequence ID" value="NZ_AQHR01000122.1"/>
</dbReference>
<dbReference type="CDD" id="cd07398">
    <property type="entry name" value="MPP_YbbF-LpxH"/>
    <property type="match status" value="1"/>
</dbReference>
<name>R7ZL16_9BACT</name>
<keyword evidence="6" id="KW-0464">Manganese</keyword>